<organism evidence="1 2">
    <name type="scientific">Streptomyces filamentosus NRRL 15998</name>
    <dbReference type="NCBI Taxonomy" id="457431"/>
    <lineage>
        <taxon>Bacteria</taxon>
        <taxon>Bacillati</taxon>
        <taxon>Actinomycetota</taxon>
        <taxon>Actinomycetes</taxon>
        <taxon>Kitasatosporales</taxon>
        <taxon>Streptomycetaceae</taxon>
        <taxon>Streptomyces</taxon>
    </lineage>
</organism>
<reference evidence="2" key="1">
    <citation type="submission" date="2008-10" db="EMBL/GenBank/DDBJ databases">
        <authorList>
            <person name="Molnar K."/>
        </authorList>
    </citation>
    <scope>NUCLEOTIDE SEQUENCE [LARGE SCALE GENOMIC DNA]</scope>
    <source>
        <strain evidence="2">NRRL 15998</strain>
    </source>
</reference>
<dbReference type="EMBL" id="DS999644">
    <property type="protein sequence ID" value="EFE78329.2"/>
    <property type="molecule type" value="Genomic_DNA"/>
</dbReference>
<proteinExistence type="predicted"/>
<name>D6AUG9_STRFL</name>
<protein>
    <submittedName>
        <fullName evidence="1">Predicted protein</fullName>
    </submittedName>
</protein>
<dbReference type="Proteomes" id="UP000003986">
    <property type="component" value="Unassembled WGS sequence"/>
</dbReference>
<accession>D6AUG9</accession>
<sequence length="68" mass="7810">MRHKGGGAAGYRAVLVAPVDRSRKSVSLVDGSRIMWRPWHREVNLSKSEVLVRIRHLRHPNERRVTGD</sequence>
<gene>
    <name evidence="1" type="ORF">SSGG_05696</name>
</gene>
<dbReference type="AlphaFoldDB" id="D6AUG9"/>
<evidence type="ECO:0000313" key="2">
    <source>
        <dbReference type="Proteomes" id="UP000003986"/>
    </source>
</evidence>
<evidence type="ECO:0000313" key="1">
    <source>
        <dbReference type="EMBL" id="EFE78329.2"/>
    </source>
</evidence>
<reference evidence="2" key="2">
    <citation type="submission" date="2008-12" db="EMBL/GenBank/DDBJ databases">
        <title>Annotation of Streptomyces roseosporus strain NRRL 15998.</title>
        <authorList>
            <consortium name="The Broad Institute Genome Sequencing Platform"/>
            <consortium name="Broad Institute Microbial Sequencing Center"/>
            <person name="Fischbach M."/>
            <person name="Ward D."/>
            <person name="Young S."/>
            <person name="Kodira C.D."/>
            <person name="Zeng Q."/>
            <person name="Koehrsen M."/>
            <person name="Godfrey P."/>
            <person name="Alvarado L."/>
            <person name="Berlin A.M."/>
            <person name="Borenstein D."/>
            <person name="Chen Z."/>
            <person name="Engels R."/>
            <person name="Freedman E."/>
            <person name="Gellesch M."/>
            <person name="Goldberg J."/>
            <person name="Griggs A."/>
            <person name="Gujja S."/>
            <person name="Heiman D.I."/>
            <person name="Hepburn T.A."/>
            <person name="Howarth C."/>
            <person name="Jen D."/>
            <person name="Larson L."/>
            <person name="Lewis B."/>
            <person name="Mehta T."/>
            <person name="Park D."/>
            <person name="Pearson M."/>
            <person name="Roberts A."/>
            <person name="Saif S."/>
            <person name="Shea T.D."/>
            <person name="Shenoy N."/>
            <person name="Sisk P."/>
            <person name="Stolte C."/>
            <person name="Sykes S.N."/>
            <person name="Walk T."/>
            <person name="White J."/>
            <person name="Yandava C."/>
            <person name="Straight P."/>
            <person name="Clardy J."/>
            <person name="Hung D."/>
            <person name="Kolter R."/>
            <person name="Mekalanos J."/>
            <person name="Walker S."/>
            <person name="Walsh C.T."/>
            <person name="Wieland B.L.C."/>
            <person name="Ilzarbe M."/>
            <person name="Galagan J."/>
            <person name="Nusbaum C."/>
            <person name="Birren B."/>
        </authorList>
    </citation>
    <scope>NUCLEOTIDE SEQUENCE [LARGE SCALE GENOMIC DNA]</scope>
    <source>
        <strain evidence="2">NRRL 15998</strain>
    </source>
</reference>